<dbReference type="AlphaFoldDB" id="A0A2V2N0L3"/>
<sequence length="116" mass="12524">MIYEGCKNLIVTIVKKGWSEKVVHASREAGASGGTILMGRGSGIHETQSLFGLPIEPEKEIILTVVEVDQTDKILSAIEKAAELNNPGMGIAFVLNLEKIAGRVHMTCQHDKDKPA</sequence>
<gene>
    <name evidence="1" type="ORF">DLD82_13975</name>
</gene>
<organism evidence="1 2">
    <name type="scientific">Methanospirillum stamsii</name>
    <dbReference type="NCBI Taxonomy" id="1277351"/>
    <lineage>
        <taxon>Archaea</taxon>
        <taxon>Methanobacteriati</taxon>
        <taxon>Methanobacteriota</taxon>
        <taxon>Stenosarchaea group</taxon>
        <taxon>Methanomicrobia</taxon>
        <taxon>Methanomicrobiales</taxon>
        <taxon>Methanospirillaceae</taxon>
        <taxon>Methanospirillum</taxon>
    </lineage>
</organism>
<dbReference type="GO" id="GO:0030234">
    <property type="term" value="F:enzyme regulator activity"/>
    <property type="evidence" value="ECO:0007669"/>
    <property type="project" value="InterPro"/>
</dbReference>
<dbReference type="Proteomes" id="UP000245934">
    <property type="component" value="Unassembled WGS sequence"/>
</dbReference>
<keyword evidence="2" id="KW-1185">Reference proteome</keyword>
<dbReference type="OrthoDB" id="145191at2157"/>
<dbReference type="InterPro" id="IPR015867">
    <property type="entry name" value="N-reg_PII/ATP_PRibTrfase_C"/>
</dbReference>
<comment type="caution">
    <text evidence="1">The sequence shown here is derived from an EMBL/GenBank/DDBJ whole genome shotgun (WGS) entry which is preliminary data.</text>
</comment>
<dbReference type="Gene3D" id="3.30.70.120">
    <property type="match status" value="1"/>
</dbReference>
<proteinExistence type="predicted"/>
<evidence type="ECO:0000313" key="1">
    <source>
        <dbReference type="EMBL" id="PWR71176.1"/>
    </source>
</evidence>
<dbReference type="Pfam" id="PF00543">
    <property type="entry name" value="P-II"/>
    <property type="match status" value="1"/>
</dbReference>
<dbReference type="InterPro" id="IPR002187">
    <property type="entry name" value="N-reg_PII"/>
</dbReference>
<protein>
    <submittedName>
        <fullName evidence="1">Transcriptional regulator</fullName>
    </submittedName>
</protein>
<dbReference type="PROSITE" id="PS51343">
    <property type="entry name" value="PII_GLNB_DOM"/>
    <property type="match status" value="1"/>
</dbReference>
<reference evidence="1 2" key="1">
    <citation type="submission" date="2018-05" db="EMBL/GenBank/DDBJ databases">
        <title>Draft genome of Methanospirillum stamsii Pt1.</title>
        <authorList>
            <person name="Dueholm M.S."/>
            <person name="Nielsen P.H."/>
            <person name="Bakmann L.F."/>
            <person name="Otzen D.E."/>
        </authorList>
    </citation>
    <scope>NUCLEOTIDE SEQUENCE [LARGE SCALE GENOMIC DNA]</scope>
    <source>
        <strain evidence="1 2">Pt1</strain>
    </source>
</reference>
<dbReference type="GO" id="GO:0006808">
    <property type="term" value="P:regulation of nitrogen utilization"/>
    <property type="evidence" value="ECO:0007669"/>
    <property type="project" value="InterPro"/>
</dbReference>
<name>A0A2V2N0L3_9EURY</name>
<evidence type="ECO:0000313" key="2">
    <source>
        <dbReference type="Proteomes" id="UP000245934"/>
    </source>
</evidence>
<accession>A0A2V2N0L3</accession>
<dbReference type="SMART" id="SM00938">
    <property type="entry name" value="P-II"/>
    <property type="match status" value="1"/>
</dbReference>
<dbReference type="EMBL" id="QGMZ01000035">
    <property type="protein sequence ID" value="PWR71176.1"/>
    <property type="molecule type" value="Genomic_DNA"/>
</dbReference>
<dbReference type="RefSeq" id="WP_109941749.1">
    <property type="nucleotide sequence ID" value="NZ_CP176366.1"/>
</dbReference>
<dbReference type="InterPro" id="IPR011322">
    <property type="entry name" value="N-reg_PII-like_a/b"/>
</dbReference>
<dbReference type="SUPFAM" id="SSF54913">
    <property type="entry name" value="GlnB-like"/>
    <property type="match status" value="1"/>
</dbReference>
<dbReference type="GeneID" id="97608464"/>